<evidence type="ECO:0000313" key="1">
    <source>
        <dbReference type="EMBL" id="CDY65416.1"/>
    </source>
</evidence>
<dbReference type="Gramene" id="CDY65416">
    <property type="protein sequence ID" value="CDY65416"/>
    <property type="gene ID" value="GSBRNA2T00045788001"/>
</dbReference>
<evidence type="ECO:0000313" key="2">
    <source>
        <dbReference type="Proteomes" id="UP000028999"/>
    </source>
</evidence>
<gene>
    <name evidence="1" type="primary">BnaCnng46990D</name>
    <name evidence="1" type="ORF">GSBRNA2T00045788001</name>
</gene>
<name>A0A078JI49_BRANA</name>
<reference evidence="1 2" key="1">
    <citation type="journal article" date="2014" name="Science">
        <title>Plant genetics. Early allopolyploid evolution in the post-Neolithic Brassica napus oilseed genome.</title>
        <authorList>
            <person name="Chalhoub B."/>
            <person name="Denoeud F."/>
            <person name="Liu S."/>
            <person name="Parkin I.A."/>
            <person name="Tang H."/>
            <person name="Wang X."/>
            <person name="Chiquet J."/>
            <person name="Belcram H."/>
            <person name="Tong C."/>
            <person name="Samans B."/>
            <person name="Correa M."/>
            <person name="Da Silva C."/>
            <person name="Just J."/>
            <person name="Falentin C."/>
            <person name="Koh C.S."/>
            <person name="Le Clainche I."/>
            <person name="Bernard M."/>
            <person name="Bento P."/>
            <person name="Noel B."/>
            <person name="Labadie K."/>
            <person name="Alberti A."/>
            <person name="Charles M."/>
            <person name="Arnaud D."/>
            <person name="Guo H."/>
            <person name="Daviaud C."/>
            <person name="Alamery S."/>
            <person name="Jabbari K."/>
            <person name="Zhao M."/>
            <person name="Edger P.P."/>
            <person name="Chelaifa H."/>
            <person name="Tack D."/>
            <person name="Lassalle G."/>
            <person name="Mestiri I."/>
            <person name="Schnel N."/>
            <person name="Le Paslier M.C."/>
            <person name="Fan G."/>
            <person name="Renault V."/>
            <person name="Bayer P.E."/>
            <person name="Golicz A.A."/>
            <person name="Manoli S."/>
            <person name="Lee T.H."/>
            <person name="Thi V.H."/>
            <person name="Chalabi S."/>
            <person name="Hu Q."/>
            <person name="Fan C."/>
            <person name="Tollenaere R."/>
            <person name="Lu Y."/>
            <person name="Battail C."/>
            <person name="Shen J."/>
            <person name="Sidebottom C.H."/>
            <person name="Wang X."/>
            <person name="Canaguier A."/>
            <person name="Chauveau A."/>
            <person name="Berard A."/>
            <person name="Deniot G."/>
            <person name="Guan M."/>
            <person name="Liu Z."/>
            <person name="Sun F."/>
            <person name="Lim Y.P."/>
            <person name="Lyons E."/>
            <person name="Town C.D."/>
            <person name="Bancroft I."/>
            <person name="Wang X."/>
            <person name="Meng J."/>
            <person name="Ma J."/>
            <person name="Pires J.C."/>
            <person name="King G.J."/>
            <person name="Brunel D."/>
            <person name="Delourme R."/>
            <person name="Renard M."/>
            <person name="Aury J.M."/>
            <person name="Adams K.L."/>
            <person name="Batley J."/>
            <person name="Snowdon R.J."/>
            <person name="Tost J."/>
            <person name="Edwards D."/>
            <person name="Zhou Y."/>
            <person name="Hua W."/>
            <person name="Sharpe A.G."/>
            <person name="Paterson A.H."/>
            <person name="Guan C."/>
            <person name="Wincker P."/>
        </authorList>
    </citation>
    <scope>NUCLEOTIDE SEQUENCE [LARGE SCALE GENOMIC DNA]</scope>
    <source>
        <strain evidence="2">cv. Darmor-bzh</strain>
    </source>
</reference>
<dbReference type="EMBL" id="LK034774">
    <property type="protein sequence ID" value="CDY65416.1"/>
    <property type="molecule type" value="Genomic_DNA"/>
</dbReference>
<accession>A0A078JI49</accession>
<dbReference type="Proteomes" id="UP000028999">
    <property type="component" value="Unassembled WGS sequence"/>
</dbReference>
<dbReference type="PaxDb" id="3708-A0A078JI49"/>
<organism evidence="1 2">
    <name type="scientific">Brassica napus</name>
    <name type="common">Rape</name>
    <dbReference type="NCBI Taxonomy" id="3708"/>
    <lineage>
        <taxon>Eukaryota</taxon>
        <taxon>Viridiplantae</taxon>
        <taxon>Streptophyta</taxon>
        <taxon>Embryophyta</taxon>
        <taxon>Tracheophyta</taxon>
        <taxon>Spermatophyta</taxon>
        <taxon>Magnoliopsida</taxon>
        <taxon>eudicotyledons</taxon>
        <taxon>Gunneridae</taxon>
        <taxon>Pentapetalae</taxon>
        <taxon>rosids</taxon>
        <taxon>malvids</taxon>
        <taxon>Brassicales</taxon>
        <taxon>Brassicaceae</taxon>
        <taxon>Brassiceae</taxon>
        <taxon>Brassica</taxon>
    </lineage>
</organism>
<sequence length="110" mass="12436">MAISTTCRSFVSMYHILIFSRHVTRVNSNQTENAQSLLSLYSLSAFEVALNIQPDDGLARKRRFIMKMNLIPSSTKTLTIGKDFLSFCTCLRSGHFICHLSHLLDCPPLL</sequence>
<dbReference type="AlphaFoldDB" id="A0A078JI49"/>
<keyword evidence="2" id="KW-1185">Reference proteome</keyword>
<proteinExistence type="predicted"/>
<protein>
    <submittedName>
        <fullName evidence="1">BnaCnng46990D protein</fullName>
    </submittedName>
</protein>